<accession>A0A0E3CHG8</accession>
<protein>
    <recommendedName>
        <fullName evidence="2">YknX-like C-terminal permuted SH3-like domain-containing protein</fullName>
    </recommendedName>
</protein>
<dbReference type="Gene3D" id="2.40.50.100">
    <property type="match status" value="1"/>
</dbReference>
<comment type="similarity">
    <text evidence="1">Belongs to the membrane fusion protein (MFP) (TC 8.A.1) family.</text>
</comment>
<dbReference type="SUPFAM" id="SSF111369">
    <property type="entry name" value="HlyD-like secretion proteins"/>
    <property type="match status" value="1"/>
</dbReference>
<dbReference type="PANTHER" id="PTHR30469">
    <property type="entry name" value="MULTIDRUG RESISTANCE PROTEIN MDTA"/>
    <property type="match status" value="1"/>
</dbReference>
<gene>
    <name evidence="3" type="ORF">P608_06300</name>
</gene>
<dbReference type="PROSITE" id="PS51257">
    <property type="entry name" value="PROKAR_LIPOPROTEIN"/>
    <property type="match status" value="1"/>
</dbReference>
<dbReference type="NCBIfam" id="TIGR01730">
    <property type="entry name" value="RND_mfp"/>
    <property type="match status" value="1"/>
</dbReference>
<dbReference type="GO" id="GO:0015562">
    <property type="term" value="F:efflux transmembrane transporter activity"/>
    <property type="evidence" value="ECO:0007669"/>
    <property type="project" value="TreeGrafter"/>
</dbReference>
<evidence type="ECO:0000256" key="1">
    <source>
        <dbReference type="ARBA" id="ARBA00009477"/>
    </source>
</evidence>
<dbReference type="PANTHER" id="PTHR30469:SF15">
    <property type="entry name" value="HLYD FAMILY OF SECRETION PROTEINS"/>
    <property type="match status" value="1"/>
</dbReference>
<comment type="caution">
    <text evidence="3">The sequence shown here is derived from an EMBL/GenBank/DDBJ whole genome shotgun (WGS) entry which is preliminary data.</text>
</comment>
<reference evidence="3 4" key="1">
    <citation type="submission" date="2013-09" db="EMBL/GenBank/DDBJ databases">
        <title>High correlation between genotypes and phenotypes of environmental bacteria Comamonas testosteroni strains.</title>
        <authorList>
            <person name="Liu L."/>
            <person name="Zhu W."/>
            <person name="Xia X."/>
            <person name="Xu B."/>
            <person name="Luo M."/>
            <person name="Wang G."/>
        </authorList>
    </citation>
    <scope>NUCLEOTIDE SEQUENCE [LARGE SCALE GENOMIC DNA]</scope>
    <source>
        <strain evidence="3 4">DF2</strain>
    </source>
</reference>
<evidence type="ECO:0000313" key="3">
    <source>
        <dbReference type="EMBL" id="KGH17156.1"/>
    </source>
</evidence>
<dbReference type="Gene3D" id="2.40.420.20">
    <property type="match status" value="1"/>
</dbReference>
<dbReference type="AlphaFoldDB" id="A0A0E3CHG8"/>
<feature type="domain" description="YknX-like C-terminal permuted SH3-like" evidence="2">
    <location>
        <begin position="297"/>
        <end position="365"/>
    </location>
</feature>
<dbReference type="Proteomes" id="UP000029549">
    <property type="component" value="Unassembled WGS sequence"/>
</dbReference>
<dbReference type="EMBL" id="AWTP01000067">
    <property type="protein sequence ID" value="KGH17156.1"/>
    <property type="molecule type" value="Genomic_DNA"/>
</dbReference>
<dbReference type="Gene3D" id="1.10.287.470">
    <property type="entry name" value="Helix hairpin bin"/>
    <property type="match status" value="1"/>
</dbReference>
<dbReference type="Pfam" id="PF25989">
    <property type="entry name" value="YknX_C"/>
    <property type="match status" value="1"/>
</dbReference>
<dbReference type="InterPro" id="IPR058637">
    <property type="entry name" value="YknX-like_C"/>
</dbReference>
<evidence type="ECO:0000313" key="4">
    <source>
        <dbReference type="Proteomes" id="UP000029549"/>
    </source>
</evidence>
<dbReference type="Gene3D" id="2.40.30.170">
    <property type="match status" value="1"/>
</dbReference>
<sequence>MKNKTFSNKPGIGIALLAALVFLTALSGCRKDGAPGAAAPAQEASLLTVQVVQAQTQKWPQTVQANGAIEAWQDIIVSPETGGLRIAELKVDVGAKVKRGDLLARLADDTVRAEMRKQEAAVAQSRASFEQAASNYRRAKAAEGSGALSEQQIEEYRINEATAKATLDAAMAELDSIRLKLSQTRITAVDDGVVASKSGVLGNVVVAGTELYRLIRQGRLEWRPEVDARQLAAIHVGDKASLTLPDGGQAEGAVRLVGPVLSDGTGRATVYVTLSQNSGARRGMFASGSMSLGESEALTLPQQAITRRDGRGYVWLLGKEGRVASRAVETGRSQGDRIEVVTGVGTDDRVVLNGGAFLAEGAKVTLSEDGKTPQRKQP</sequence>
<organism evidence="3 4">
    <name type="scientific">Comamonas thiooxydans</name>
    <dbReference type="NCBI Taxonomy" id="363952"/>
    <lineage>
        <taxon>Bacteria</taxon>
        <taxon>Pseudomonadati</taxon>
        <taxon>Pseudomonadota</taxon>
        <taxon>Betaproteobacteria</taxon>
        <taxon>Burkholderiales</taxon>
        <taxon>Comamonadaceae</taxon>
        <taxon>Comamonas</taxon>
    </lineage>
</organism>
<dbReference type="InterPro" id="IPR006143">
    <property type="entry name" value="RND_pump_MFP"/>
</dbReference>
<evidence type="ECO:0000259" key="2">
    <source>
        <dbReference type="Pfam" id="PF25989"/>
    </source>
</evidence>
<dbReference type="RefSeq" id="WP_165570846.1">
    <property type="nucleotide sequence ID" value="NZ_AWTM01000118.1"/>
</dbReference>
<dbReference type="GO" id="GO:1990281">
    <property type="term" value="C:efflux pump complex"/>
    <property type="evidence" value="ECO:0007669"/>
    <property type="project" value="TreeGrafter"/>
</dbReference>
<keyword evidence="4" id="KW-1185">Reference proteome</keyword>
<name>A0A0E3CHG8_9BURK</name>
<proteinExistence type="inferred from homology"/>